<comment type="subcellular location">
    <subcellularLocation>
        <location evidence="1">Cytoplasm</location>
    </subcellularLocation>
</comment>
<organism evidence="4 5">
    <name type="scientific">Dimargaris verticillata</name>
    <dbReference type="NCBI Taxonomy" id="2761393"/>
    <lineage>
        <taxon>Eukaryota</taxon>
        <taxon>Fungi</taxon>
        <taxon>Fungi incertae sedis</taxon>
        <taxon>Zoopagomycota</taxon>
        <taxon>Kickxellomycotina</taxon>
        <taxon>Dimargaritomycetes</taxon>
        <taxon>Dimargaritales</taxon>
        <taxon>Dimargaritaceae</taxon>
        <taxon>Dimargaris</taxon>
    </lineage>
</organism>
<dbReference type="EMBL" id="JANBQB010000019">
    <property type="protein sequence ID" value="KAJ1984434.1"/>
    <property type="molecule type" value="Genomic_DNA"/>
</dbReference>
<dbReference type="OrthoDB" id="6375174at2759"/>
<evidence type="ECO:0000256" key="3">
    <source>
        <dbReference type="ARBA" id="ARBA00022801"/>
    </source>
</evidence>
<accession>A0A9W8B4Y5</accession>
<protein>
    <submittedName>
        <fullName evidence="4">Protein-tyrosine-phosphatase</fullName>
        <ecNumber evidence="4">3.1.3.48</ecNumber>
    </submittedName>
</protein>
<comment type="caution">
    <text evidence="4">The sequence shown here is derived from an EMBL/GenBank/DDBJ whole genome shotgun (WGS) entry which is preliminary data.</text>
</comment>
<dbReference type="InterPro" id="IPR020428">
    <property type="entry name" value="PFA-DSPs"/>
</dbReference>
<evidence type="ECO:0000256" key="2">
    <source>
        <dbReference type="ARBA" id="ARBA00022490"/>
    </source>
</evidence>
<dbReference type="Pfam" id="PF03162">
    <property type="entry name" value="Y_phosphatase2"/>
    <property type="match status" value="1"/>
</dbReference>
<dbReference type="EC" id="3.1.3.48" evidence="4"/>
<keyword evidence="2" id="KW-0963">Cytoplasm</keyword>
<dbReference type="Gene3D" id="3.90.190.10">
    <property type="entry name" value="Protein tyrosine phosphatase superfamily"/>
    <property type="match status" value="1"/>
</dbReference>
<evidence type="ECO:0000256" key="1">
    <source>
        <dbReference type="ARBA" id="ARBA00004496"/>
    </source>
</evidence>
<proteinExistence type="predicted"/>
<name>A0A9W8B4Y5_9FUNG</name>
<dbReference type="InterPro" id="IPR004861">
    <property type="entry name" value="Siw14-like"/>
</dbReference>
<dbReference type="FunFam" id="3.90.190.10:FF:000035">
    <property type="entry name" value="Tyrosine phosphatase, putative"/>
    <property type="match status" value="1"/>
</dbReference>
<dbReference type="Proteomes" id="UP001151582">
    <property type="component" value="Unassembled WGS sequence"/>
</dbReference>
<dbReference type="PANTHER" id="PTHR31126:SF14">
    <property type="entry name" value="TYROSINE-PROTEIN PHOSPHATASE OCA6-RELATED"/>
    <property type="match status" value="1"/>
</dbReference>
<dbReference type="PANTHER" id="PTHR31126">
    <property type="entry name" value="TYROSINE-PROTEIN PHOSPHATASE"/>
    <property type="match status" value="1"/>
</dbReference>
<keyword evidence="5" id="KW-1185">Reference proteome</keyword>
<dbReference type="GO" id="GO:0005737">
    <property type="term" value="C:cytoplasm"/>
    <property type="evidence" value="ECO:0007669"/>
    <property type="project" value="UniProtKB-SubCell"/>
</dbReference>
<evidence type="ECO:0000313" key="5">
    <source>
        <dbReference type="Proteomes" id="UP001151582"/>
    </source>
</evidence>
<sequence>MAQLPPLVPPFRFASVEPNVYRGGYPDQPNQRFLRRLCLATVVALVPEPPSAWLRTYCETNGIALRWFQVAAPKDSVALDNATVRRCIEILIDPTNHPVFIHCGDGMGNTGLVVICLRKLQLWPLSSAVAEYLRFTQTGAFTSDEEEFVDAFCHDIAIPPIIPRWLWGPPAIPPSERPCKLAEWLAATTTLSAKSTEVAAQVAQAMAQLHQLHLCTVCHALPFVNHPTMHLLFQAQSWEQK</sequence>
<dbReference type="PRINTS" id="PR01911">
    <property type="entry name" value="PFDSPHPHTASE"/>
</dbReference>
<dbReference type="AlphaFoldDB" id="A0A9W8B4Y5"/>
<evidence type="ECO:0000313" key="4">
    <source>
        <dbReference type="EMBL" id="KAJ1984434.1"/>
    </source>
</evidence>
<dbReference type="SUPFAM" id="SSF52799">
    <property type="entry name" value="(Phosphotyrosine protein) phosphatases II"/>
    <property type="match status" value="1"/>
</dbReference>
<reference evidence="4" key="1">
    <citation type="submission" date="2022-07" db="EMBL/GenBank/DDBJ databases">
        <title>Phylogenomic reconstructions and comparative analyses of Kickxellomycotina fungi.</title>
        <authorList>
            <person name="Reynolds N.K."/>
            <person name="Stajich J.E."/>
            <person name="Barry K."/>
            <person name="Grigoriev I.V."/>
            <person name="Crous P."/>
            <person name="Smith M.E."/>
        </authorList>
    </citation>
    <scope>NUCLEOTIDE SEQUENCE</scope>
    <source>
        <strain evidence="4">RSA 567</strain>
    </source>
</reference>
<keyword evidence="3 4" id="KW-0378">Hydrolase</keyword>
<dbReference type="InterPro" id="IPR029021">
    <property type="entry name" value="Prot-tyrosine_phosphatase-like"/>
</dbReference>
<gene>
    <name evidence="4" type="primary">OCA6</name>
    <name evidence="4" type="ORF">H4R34_000639</name>
</gene>
<dbReference type="GO" id="GO:0004725">
    <property type="term" value="F:protein tyrosine phosphatase activity"/>
    <property type="evidence" value="ECO:0007669"/>
    <property type="project" value="UniProtKB-EC"/>
</dbReference>